<comment type="subcellular location">
    <subcellularLocation>
        <location evidence="1 6">Cell membrane</location>
        <topology evidence="1 6">Multi-pass membrane protein</topology>
    </subcellularLocation>
</comment>
<keyword evidence="4 6" id="KW-1133">Transmembrane helix</keyword>
<dbReference type="PANTHER" id="PTHR12677:SF59">
    <property type="entry name" value="GOLGI APPARATUS MEMBRANE PROTEIN TVP38-RELATED"/>
    <property type="match status" value="1"/>
</dbReference>
<keyword evidence="2 6" id="KW-1003">Cell membrane</keyword>
<gene>
    <name evidence="8" type="ORF">D5400_00665</name>
</gene>
<feature type="transmembrane region" description="Helical" evidence="6">
    <location>
        <begin position="135"/>
        <end position="160"/>
    </location>
</feature>
<evidence type="ECO:0000256" key="1">
    <source>
        <dbReference type="ARBA" id="ARBA00004651"/>
    </source>
</evidence>
<protein>
    <recommendedName>
        <fullName evidence="6">TVP38/TMEM64 family membrane protein</fullName>
    </recommendedName>
</protein>
<organism evidence="8 9">
    <name type="scientific">Georhizobium profundi</name>
    <dbReference type="NCBI Taxonomy" id="2341112"/>
    <lineage>
        <taxon>Bacteria</taxon>
        <taxon>Pseudomonadati</taxon>
        <taxon>Pseudomonadota</taxon>
        <taxon>Alphaproteobacteria</taxon>
        <taxon>Hyphomicrobiales</taxon>
        <taxon>Rhizobiaceae</taxon>
        <taxon>Georhizobium</taxon>
    </lineage>
</organism>
<dbReference type="EMBL" id="CP032509">
    <property type="protein sequence ID" value="AZN73490.1"/>
    <property type="molecule type" value="Genomic_DNA"/>
</dbReference>
<feature type="domain" description="VTT" evidence="7">
    <location>
        <begin position="73"/>
        <end position="187"/>
    </location>
</feature>
<comment type="similarity">
    <text evidence="6">Belongs to the TVP38/TMEM64 family.</text>
</comment>
<evidence type="ECO:0000256" key="3">
    <source>
        <dbReference type="ARBA" id="ARBA00022692"/>
    </source>
</evidence>
<evidence type="ECO:0000313" key="9">
    <source>
        <dbReference type="Proteomes" id="UP000268192"/>
    </source>
</evidence>
<dbReference type="AlphaFoldDB" id="A0A3Q8XTU4"/>
<evidence type="ECO:0000313" key="8">
    <source>
        <dbReference type="EMBL" id="AZN73490.1"/>
    </source>
</evidence>
<keyword evidence="9" id="KW-1185">Reference proteome</keyword>
<dbReference type="PANTHER" id="PTHR12677">
    <property type="entry name" value="GOLGI APPARATUS MEMBRANE PROTEIN TVP38-RELATED"/>
    <property type="match status" value="1"/>
</dbReference>
<dbReference type="InterPro" id="IPR015414">
    <property type="entry name" value="TMEM64"/>
</dbReference>
<dbReference type="InterPro" id="IPR032816">
    <property type="entry name" value="VTT_dom"/>
</dbReference>
<name>A0A3Q8XTU4_9HYPH</name>
<accession>A0A3Q8XTU4</accession>
<evidence type="ECO:0000256" key="4">
    <source>
        <dbReference type="ARBA" id="ARBA00022989"/>
    </source>
</evidence>
<keyword evidence="5 6" id="KW-0472">Membrane</keyword>
<evidence type="ECO:0000256" key="6">
    <source>
        <dbReference type="RuleBase" id="RU366058"/>
    </source>
</evidence>
<feature type="transmembrane region" description="Helical" evidence="6">
    <location>
        <begin position="82"/>
        <end position="108"/>
    </location>
</feature>
<evidence type="ECO:0000259" key="7">
    <source>
        <dbReference type="Pfam" id="PF09335"/>
    </source>
</evidence>
<feature type="transmembrane region" description="Helical" evidence="6">
    <location>
        <begin position="213"/>
        <end position="230"/>
    </location>
</feature>
<dbReference type="GO" id="GO:0005886">
    <property type="term" value="C:plasma membrane"/>
    <property type="evidence" value="ECO:0007669"/>
    <property type="project" value="UniProtKB-SubCell"/>
</dbReference>
<dbReference type="KEGG" id="abaw:D5400_00665"/>
<keyword evidence="3 6" id="KW-0812">Transmembrane</keyword>
<evidence type="ECO:0000256" key="2">
    <source>
        <dbReference type="ARBA" id="ARBA00022475"/>
    </source>
</evidence>
<evidence type="ECO:0000256" key="5">
    <source>
        <dbReference type="ARBA" id="ARBA00023136"/>
    </source>
</evidence>
<dbReference type="Proteomes" id="UP000268192">
    <property type="component" value="Chromosome"/>
</dbReference>
<reference evidence="8 9" key="1">
    <citation type="submission" date="2018-09" db="EMBL/GenBank/DDBJ databases">
        <title>Marinorhizobium profundi gen. nov., sp. nov., isolated from a deep-sea sediment sample from the New Britain Trench and proposal of Marinorhizobiaceae fam. nov. in the order Rhizobiales of the class Alphaproteobacteria.</title>
        <authorList>
            <person name="Cao J."/>
        </authorList>
    </citation>
    <scope>NUCLEOTIDE SEQUENCE [LARGE SCALE GENOMIC DNA]</scope>
    <source>
        <strain evidence="8 9">WS11</strain>
    </source>
</reference>
<proteinExistence type="inferred from homology"/>
<dbReference type="RefSeq" id="WP_126012540.1">
    <property type="nucleotide sequence ID" value="NZ_CP032509.1"/>
</dbReference>
<feature type="transmembrane region" description="Helical" evidence="6">
    <location>
        <begin position="50"/>
        <end position="70"/>
    </location>
</feature>
<feature type="transmembrane region" description="Helical" evidence="6">
    <location>
        <begin position="167"/>
        <end position="185"/>
    </location>
</feature>
<dbReference type="OrthoDB" id="9779114at2"/>
<dbReference type="Pfam" id="PF09335">
    <property type="entry name" value="VTT_dom"/>
    <property type="match status" value="1"/>
</dbReference>
<sequence length="239" mass="24745">MTGRALSRFLPAVAILGCLALGYAFGLQDYLSLNALADHRDQLQGFVAANFLLAAAAYLGVYALAVAVAFPAASVLTVFGGFLFGWLAGGALTAVAATTGATLLFLAARSTLGPTLRDRAGGSLARFADGFRKDAFSYLLILRLAPIFPFFLVNIAPAFFGVSTRTFVMATLIGILPGTFAYSYLGSGLDSVLVAASEAGTTLSLGDLVTPQITLAFAALAAVAAIPLIVKRVTRHTKT</sequence>